<reference evidence="1 2" key="1">
    <citation type="submission" date="2009-02" db="EMBL/GenBank/DDBJ databases">
        <title>Draft genome sequence of Bifidobacterium pseudocatenulatum (DSM 20438).</title>
        <authorList>
            <person name="Sudarsanam P."/>
            <person name="Ley R."/>
            <person name="Guruge J."/>
            <person name="Turnbaugh P.J."/>
            <person name="Mahowald M."/>
            <person name="Liep D."/>
            <person name="Gordon J."/>
        </authorList>
    </citation>
    <scope>NUCLEOTIDE SEQUENCE [LARGE SCALE GENOMIC DNA]</scope>
    <source>
        <strain evidence="1 2">DSM 20438</strain>
    </source>
</reference>
<dbReference type="EMBL" id="ABXX02000001">
    <property type="protein sequence ID" value="EEG71586.1"/>
    <property type="molecule type" value="Genomic_DNA"/>
</dbReference>
<accession>C0BQ23</accession>
<comment type="caution">
    <text evidence="1">The sequence shown here is derived from an EMBL/GenBank/DDBJ whole genome shotgun (WGS) entry which is preliminary data.</text>
</comment>
<dbReference type="Proteomes" id="UP000003875">
    <property type="component" value="Unassembled WGS sequence"/>
</dbReference>
<sequence>MKNASPIMGWRFSLCDGCACAGVHAIGIFVRCVGCLRNTALRQRFQGTLYDGQVEWSSAKRSR</sequence>
<organism evidence="1 2">
    <name type="scientific">Bifidobacterium pseudocatenulatum DSM 20438 = JCM 1200 = LMG 10505</name>
    <dbReference type="NCBI Taxonomy" id="547043"/>
    <lineage>
        <taxon>Bacteria</taxon>
        <taxon>Bacillati</taxon>
        <taxon>Actinomycetota</taxon>
        <taxon>Actinomycetes</taxon>
        <taxon>Bifidobacteriales</taxon>
        <taxon>Bifidobacteriaceae</taxon>
        <taxon>Bifidobacterium</taxon>
    </lineage>
</organism>
<name>C0BQ23_BIFPS</name>
<gene>
    <name evidence="1" type="ORF">BIFPSEUDO_02462</name>
</gene>
<protein>
    <submittedName>
        <fullName evidence="1">Uncharacterized protein</fullName>
    </submittedName>
</protein>
<proteinExistence type="predicted"/>
<evidence type="ECO:0000313" key="1">
    <source>
        <dbReference type="EMBL" id="EEG71586.1"/>
    </source>
</evidence>
<dbReference type="AlphaFoldDB" id="C0BQ23"/>
<reference evidence="1 2" key="2">
    <citation type="submission" date="2009-02" db="EMBL/GenBank/DDBJ databases">
        <authorList>
            <person name="Fulton L."/>
            <person name="Clifton S."/>
            <person name="Fulton B."/>
            <person name="Xu J."/>
            <person name="Minx P."/>
            <person name="Pepin K.H."/>
            <person name="Johnson M."/>
            <person name="Bhonagiri V."/>
            <person name="Nash W.E."/>
            <person name="Mardis E.R."/>
            <person name="Wilson R.K."/>
        </authorList>
    </citation>
    <scope>NUCLEOTIDE SEQUENCE [LARGE SCALE GENOMIC DNA]</scope>
    <source>
        <strain evidence="1 2">DSM 20438</strain>
    </source>
</reference>
<evidence type="ECO:0000313" key="2">
    <source>
        <dbReference type="Proteomes" id="UP000003875"/>
    </source>
</evidence>